<protein>
    <submittedName>
        <fullName evidence="6">BglG family transcription antiterminator</fullName>
    </submittedName>
</protein>
<evidence type="ECO:0000256" key="1">
    <source>
        <dbReference type="ARBA" id="ARBA00022679"/>
    </source>
</evidence>
<dbReference type="PROSITE" id="PS51099">
    <property type="entry name" value="PTS_EIIB_TYPE_2"/>
    <property type="match status" value="1"/>
</dbReference>
<dbReference type="InterPro" id="IPR011608">
    <property type="entry name" value="PRD"/>
</dbReference>
<feature type="domain" description="PTS EIIA type-2" evidence="3">
    <location>
        <begin position="384"/>
        <end position="522"/>
    </location>
</feature>
<keyword evidence="7" id="KW-1185">Reference proteome</keyword>
<keyword evidence="2" id="KW-0677">Repeat</keyword>
<dbReference type="RefSeq" id="WP_390471045.1">
    <property type="nucleotide sequence ID" value="NZ_BAABXL010000001.1"/>
</dbReference>
<gene>
    <name evidence="6" type="ORF">F130042H8_36270</name>
</gene>
<dbReference type="Pfam" id="PF00874">
    <property type="entry name" value="PRD"/>
    <property type="match status" value="1"/>
</dbReference>
<feature type="domain" description="PRD" evidence="5">
    <location>
        <begin position="180"/>
        <end position="287"/>
    </location>
</feature>
<evidence type="ECO:0000256" key="2">
    <source>
        <dbReference type="ARBA" id="ARBA00022737"/>
    </source>
</evidence>
<dbReference type="InterPro" id="IPR050661">
    <property type="entry name" value="BglG_antiterminators"/>
</dbReference>
<keyword evidence="1" id="KW-0808">Transferase</keyword>
<evidence type="ECO:0000313" key="6">
    <source>
        <dbReference type="EMBL" id="GAA6270567.1"/>
    </source>
</evidence>
<dbReference type="InterPro" id="IPR016152">
    <property type="entry name" value="PTrfase/Anion_transptr"/>
</dbReference>
<dbReference type="InterPro" id="IPR036634">
    <property type="entry name" value="PRD_sf"/>
</dbReference>
<feature type="domain" description="PTS EIIB type-2" evidence="4">
    <location>
        <begin position="291"/>
        <end position="382"/>
    </location>
</feature>
<dbReference type="Proteomes" id="UP001600894">
    <property type="component" value="Unassembled WGS sequence"/>
</dbReference>
<accession>A0ABQ0B2Q5</accession>
<dbReference type="InterPro" id="IPR013011">
    <property type="entry name" value="PTS_EIIB_2"/>
</dbReference>
<dbReference type="Gene3D" id="3.40.930.10">
    <property type="entry name" value="Mannitol-specific EII, Chain A"/>
    <property type="match status" value="1"/>
</dbReference>
<evidence type="ECO:0000259" key="5">
    <source>
        <dbReference type="PROSITE" id="PS51372"/>
    </source>
</evidence>
<proteinExistence type="predicted"/>
<dbReference type="PROSITE" id="PS51094">
    <property type="entry name" value="PTS_EIIA_TYPE_2"/>
    <property type="match status" value="1"/>
</dbReference>
<evidence type="ECO:0000313" key="7">
    <source>
        <dbReference type="Proteomes" id="UP001600894"/>
    </source>
</evidence>
<dbReference type="CDD" id="cd00211">
    <property type="entry name" value="PTS_IIA_fru"/>
    <property type="match status" value="1"/>
</dbReference>
<dbReference type="InterPro" id="IPR036095">
    <property type="entry name" value="PTS_EIIB-like_sf"/>
</dbReference>
<dbReference type="PANTHER" id="PTHR30185">
    <property type="entry name" value="CRYPTIC BETA-GLUCOSIDE BGL OPERON ANTITERMINATOR"/>
    <property type="match status" value="1"/>
</dbReference>
<comment type="caution">
    <text evidence="6">The sequence shown here is derived from an EMBL/GenBank/DDBJ whole genome shotgun (WGS) entry which is preliminary data.</text>
</comment>
<sequence length="529" mass="61846">MAKNQGFLFLSRKTLSLDLKNAEQYLNRHHLELERKPYYGLRLWGDEFSIRLCLSAIFHEFSDQWFKEIYSGFKDPDLIRREILNSVRQCGFTIYEMDIPNMVLQIQIALYRQERGYVVKMEDMAHGDLLRESDIQAARLCAQGLKDALGVNIPVPEIKYMAIQLLGKKKVLAGDRSNVFIDMEINQLVNRMLESVHQAYSLELGSDFDLNTSLRQHMVSLRIRLQYRLKMDNPLLREIKEVYSFPYAVAAHASTVLSEYFHTIVPEEEIGYLALCFALSLKRQDRQRHKRNILLVCASGAGSAKLFEYRFREMYGDYLDRVETCEIGSLASRDFSDIDYVFSTVPIKARIPVPVCQVQYFFDRHNAGEVERILKHDCGSSIKSCFDPELFFTDIKGNSREEILHELCQRVKKVRSIPEDFEESVLKRENLMQTDLCRQIAIPHPYRPVTEETFVCVAVLEKPVFWHIYEVQIVFLLSVSVKRENLEEFYSIAPRFMMDERCMNRLIQTKSYDTLMEIIDWAEQDEASS</sequence>
<organism evidence="6 7">
    <name type="scientific">Enterocloster alcoholdehydrogenati</name>
    <dbReference type="NCBI Taxonomy" id="2547410"/>
    <lineage>
        <taxon>Bacteria</taxon>
        <taxon>Bacillati</taxon>
        <taxon>Bacillota</taxon>
        <taxon>Clostridia</taxon>
        <taxon>Lachnospirales</taxon>
        <taxon>Lachnospiraceae</taxon>
        <taxon>Enterocloster</taxon>
    </lineage>
</organism>
<reference evidence="6 7" key="1">
    <citation type="submission" date="2024-04" db="EMBL/GenBank/DDBJ databases">
        <title>Defined microbial consortia suppress multidrug-resistant proinflammatory Enterobacteriaceae via ecological control.</title>
        <authorList>
            <person name="Furuichi M."/>
            <person name="Kawaguchi T."/>
            <person name="Pust M."/>
            <person name="Yasuma K."/>
            <person name="Plichta D."/>
            <person name="Hasegawa N."/>
            <person name="Ohya T."/>
            <person name="Bhattarai S."/>
            <person name="Sasajima S."/>
            <person name="Aoto Y."/>
            <person name="Tuganbaev T."/>
            <person name="Yaginuma M."/>
            <person name="Ueda M."/>
            <person name="Okahashi N."/>
            <person name="Amafuji K."/>
            <person name="Kiridooshi Y."/>
            <person name="Sugita K."/>
            <person name="Strazar M."/>
            <person name="Skelly A."/>
            <person name="Suda W."/>
            <person name="Hattori M."/>
            <person name="Nakamoto N."/>
            <person name="Caballero S."/>
            <person name="Norman J."/>
            <person name="Olle B."/>
            <person name="Tanoue T."/>
            <person name="Arita M."/>
            <person name="Bucci V."/>
            <person name="Atarashi K."/>
            <person name="Xavier R."/>
            <person name="Honda K."/>
        </authorList>
    </citation>
    <scope>NUCLEOTIDE SEQUENCE [LARGE SCALE GENOMIC DNA]</scope>
    <source>
        <strain evidence="7">f13</strain>
    </source>
</reference>
<name>A0ABQ0B2Q5_9FIRM</name>
<dbReference type="EMBL" id="BAABXL010000001">
    <property type="protein sequence ID" value="GAA6270567.1"/>
    <property type="molecule type" value="Genomic_DNA"/>
</dbReference>
<dbReference type="SUPFAM" id="SSF63520">
    <property type="entry name" value="PTS-regulatory domain, PRD"/>
    <property type="match status" value="1"/>
</dbReference>
<evidence type="ECO:0000259" key="3">
    <source>
        <dbReference type="PROSITE" id="PS51094"/>
    </source>
</evidence>
<evidence type="ECO:0000259" key="4">
    <source>
        <dbReference type="PROSITE" id="PS51099"/>
    </source>
</evidence>
<dbReference type="PANTHER" id="PTHR30185:SF13">
    <property type="entry name" value="LICABCH OPERON REGULATOR-RELATED"/>
    <property type="match status" value="1"/>
</dbReference>
<dbReference type="Pfam" id="PF00359">
    <property type="entry name" value="PTS_EIIA_2"/>
    <property type="match status" value="1"/>
</dbReference>
<dbReference type="SUPFAM" id="SSF55804">
    <property type="entry name" value="Phoshotransferase/anion transport protein"/>
    <property type="match status" value="1"/>
</dbReference>
<dbReference type="PROSITE" id="PS51372">
    <property type="entry name" value="PRD_2"/>
    <property type="match status" value="1"/>
</dbReference>
<dbReference type="Gene3D" id="1.10.1790.10">
    <property type="entry name" value="PRD domain"/>
    <property type="match status" value="1"/>
</dbReference>
<dbReference type="InterPro" id="IPR002178">
    <property type="entry name" value="PTS_EIIA_type-2_dom"/>
</dbReference>
<dbReference type="SUPFAM" id="SSF52794">
    <property type="entry name" value="PTS system IIB component-like"/>
    <property type="match status" value="1"/>
</dbReference>
<dbReference type="Gene3D" id="3.40.50.2300">
    <property type="match status" value="1"/>
</dbReference>
<dbReference type="CDD" id="cd05568">
    <property type="entry name" value="PTS_IIB_bgl_like"/>
    <property type="match status" value="1"/>
</dbReference>